<evidence type="ECO:0000313" key="3">
    <source>
        <dbReference type="Proteomes" id="UP001151760"/>
    </source>
</evidence>
<evidence type="ECO:0000313" key="2">
    <source>
        <dbReference type="EMBL" id="GJT43462.1"/>
    </source>
</evidence>
<proteinExistence type="predicted"/>
<gene>
    <name evidence="2" type="ORF">Tco_0952177</name>
</gene>
<keyword evidence="3" id="KW-1185">Reference proteome</keyword>
<feature type="coiled-coil region" evidence="1">
    <location>
        <begin position="3"/>
        <end position="43"/>
    </location>
</feature>
<organism evidence="2 3">
    <name type="scientific">Tanacetum coccineum</name>
    <dbReference type="NCBI Taxonomy" id="301880"/>
    <lineage>
        <taxon>Eukaryota</taxon>
        <taxon>Viridiplantae</taxon>
        <taxon>Streptophyta</taxon>
        <taxon>Embryophyta</taxon>
        <taxon>Tracheophyta</taxon>
        <taxon>Spermatophyta</taxon>
        <taxon>Magnoliopsida</taxon>
        <taxon>eudicotyledons</taxon>
        <taxon>Gunneridae</taxon>
        <taxon>Pentapetalae</taxon>
        <taxon>asterids</taxon>
        <taxon>campanulids</taxon>
        <taxon>Asterales</taxon>
        <taxon>Asteraceae</taxon>
        <taxon>Asteroideae</taxon>
        <taxon>Anthemideae</taxon>
        <taxon>Anthemidinae</taxon>
        <taxon>Tanacetum</taxon>
    </lineage>
</organism>
<dbReference type="Proteomes" id="UP001151760">
    <property type="component" value="Unassembled WGS sequence"/>
</dbReference>
<reference evidence="2" key="2">
    <citation type="submission" date="2022-01" db="EMBL/GenBank/DDBJ databases">
        <authorList>
            <person name="Yamashiro T."/>
            <person name="Shiraishi A."/>
            <person name="Satake H."/>
            <person name="Nakayama K."/>
        </authorList>
    </citation>
    <scope>NUCLEOTIDE SEQUENCE</scope>
</reference>
<evidence type="ECO:0000256" key="1">
    <source>
        <dbReference type="SAM" id="Coils"/>
    </source>
</evidence>
<sequence>MSIQDMEDMKQQYLDEMKTLINEKDYRNRKIDIEIKINELKETFNGMSIEINKKKKLQQLEQVANLSTYPSQYFNSFCYDDDDDDEEECSIQIRDYYKNSPIAIAFDSPITDSLIMEDEHLDTIPEMESDKVIKSSVKDLVQTPSESKDLSNYVSKCDLPFCDNSPDFNNDSEIFSNPLFDSNDDVTSSDDESFYEENVPVENFKIYSNPLLEFDEEIFSGEINPLYNEVLEDLDLVLSRNENDHFNAESNLIESLLNKDTVITSPKIDFLLEEFAGELAPINPIPSGIAETNFDPKEDIRLIKKLLYDNSSPRPPKELNYENSIKSFSQSPIPVEDSDSLMEEIDTFLLQMTQYHRPDPGVLTTKVMDDISDTSTRELYGYVPNVLTTLPTLYQVFDTLLLFSSKNVDKVFNHGILIPKEEKSPPLLSHRGFEVFQLINDSESPMMIYEGDIPILDVPYLHLYPP</sequence>
<accession>A0ABQ5DX24</accession>
<reference evidence="2" key="1">
    <citation type="journal article" date="2022" name="Int. J. Mol. Sci.">
        <title>Draft Genome of Tanacetum Coccineum: Genomic Comparison of Closely Related Tanacetum-Family Plants.</title>
        <authorList>
            <person name="Yamashiro T."/>
            <person name="Shiraishi A."/>
            <person name="Nakayama K."/>
            <person name="Satake H."/>
        </authorList>
    </citation>
    <scope>NUCLEOTIDE SEQUENCE</scope>
</reference>
<dbReference type="EMBL" id="BQNB010015731">
    <property type="protein sequence ID" value="GJT43462.1"/>
    <property type="molecule type" value="Genomic_DNA"/>
</dbReference>
<evidence type="ECO:0008006" key="4">
    <source>
        <dbReference type="Google" id="ProtNLM"/>
    </source>
</evidence>
<keyword evidence="1" id="KW-0175">Coiled coil</keyword>
<protein>
    <recommendedName>
        <fullName evidence="4">Reverse transcriptase domain-containing protein</fullName>
    </recommendedName>
</protein>
<name>A0ABQ5DX24_9ASTR</name>
<comment type="caution">
    <text evidence="2">The sequence shown here is derived from an EMBL/GenBank/DDBJ whole genome shotgun (WGS) entry which is preliminary data.</text>
</comment>